<evidence type="ECO:0000313" key="3">
    <source>
        <dbReference type="Proteomes" id="UP001589755"/>
    </source>
</evidence>
<evidence type="ECO:0000313" key="2">
    <source>
        <dbReference type="EMBL" id="MFC0207423.1"/>
    </source>
</evidence>
<dbReference type="Proteomes" id="UP001589755">
    <property type="component" value="Unassembled WGS sequence"/>
</dbReference>
<name>A0ABV6D490_9HYPH</name>
<keyword evidence="1" id="KW-0732">Signal</keyword>
<feature type="chain" id="PRO_5046122994" description="Alkaline proteinase inhibitor/ Outer membrane lipoprotein Omp19 domain-containing protein" evidence="1">
    <location>
        <begin position="23"/>
        <end position="129"/>
    </location>
</feature>
<dbReference type="EMBL" id="JBHLXD010000004">
    <property type="protein sequence ID" value="MFC0207423.1"/>
    <property type="molecule type" value="Genomic_DNA"/>
</dbReference>
<dbReference type="SUPFAM" id="SSF50882">
    <property type="entry name" value="beta-Barrel protease inhibitors"/>
    <property type="match status" value="1"/>
</dbReference>
<sequence>MKPALAAFAATALAALALPAFDSQENAEPALATAGSVPAHYRLDVAGRRSGCTLARRGADVSGRAEVALEGDCRGPALSLGTARYWREQEGTVLLEAADGRIVAEFFAADGVAYESLRPARPLMALVVQ</sequence>
<dbReference type="RefSeq" id="WP_261519311.1">
    <property type="nucleotide sequence ID" value="NZ_JAODNW010000003.1"/>
</dbReference>
<organism evidence="2 3">
    <name type="scientific">Chelativorans intermedius</name>
    <dbReference type="NCBI Taxonomy" id="515947"/>
    <lineage>
        <taxon>Bacteria</taxon>
        <taxon>Pseudomonadati</taxon>
        <taxon>Pseudomonadota</taxon>
        <taxon>Alphaproteobacteria</taxon>
        <taxon>Hyphomicrobiales</taxon>
        <taxon>Phyllobacteriaceae</taxon>
        <taxon>Chelativorans</taxon>
    </lineage>
</organism>
<comment type="caution">
    <text evidence="2">The sequence shown here is derived from an EMBL/GenBank/DDBJ whole genome shotgun (WGS) entry which is preliminary data.</text>
</comment>
<gene>
    <name evidence="2" type="ORF">ACFFJ2_03305</name>
</gene>
<dbReference type="InterPro" id="IPR016085">
    <property type="entry name" value="Protease_inh_B-barrel_dom"/>
</dbReference>
<evidence type="ECO:0000256" key="1">
    <source>
        <dbReference type="SAM" id="SignalP"/>
    </source>
</evidence>
<proteinExistence type="predicted"/>
<feature type="signal peptide" evidence="1">
    <location>
        <begin position="1"/>
        <end position="22"/>
    </location>
</feature>
<accession>A0ABV6D490</accession>
<protein>
    <recommendedName>
        <fullName evidence="4">Alkaline proteinase inhibitor/ Outer membrane lipoprotein Omp19 domain-containing protein</fullName>
    </recommendedName>
</protein>
<evidence type="ECO:0008006" key="4">
    <source>
        <dbReference type="Google" id="ProtNLM"/>
    </source>
</evidence>
<reference evidence="2 3" key="1">
    <citation type="submission" date="2024-09" db="EMBL/GenBank/DDBJ databases">
        <authorList>
            <person name="Sun Q."/>
            <person name="Mori K."/>
        </authorList>
    </citation>
    <scope>NUCLEOTIDE SEQUENCE [LARGE SCALE GENOMIC DNA]</scope>
    <source>
        <strain evidence="2 3">CCM 8543</strain>
    </source>
</reference>
<keyword evidence="3" id="KW-1185">Reference proteome</keyword>
<dbReference type="Gene3D" id="2.40.128.10">
    <property type="match status" value="1"/>
</dbReference>